<organism evidence="2 3">
    <name type="scientific">Datura stramonium</name>
    <name type="common">Jimsonweed</name>
    <name type="synonym">Common thornapple</name>
    <dbReference type="NCBI Taxonomy" id="4076"/>
    <lineage>
        <taxon>Eukaryota</taxon>
        <taxon>Viridiplantae</taxon>
        <taxon>Streptophyta</taxon>
        <taxon>Embryophyta</taxon>
        <taxon>Tracheophyta</taxon>
        <taxon>Spermatophyta</taxon>
        <taxon>Magnoliopsida</taxon>
        <taxon>eudicotyledons</taxon>
        <taxon>Gunneridae</taxon>
        <taxon>Pentapetalae</taxon>
        <taxon>asterids</taxon>
        <taxon>lamiids</taxon>
        <taxon>Solanales</taxon>
        <taxon>Solanaceae</taxon>
        <taxon>Solanoideae</taxon>
        <taxon>Datureae</taxon>
        <taxon>Datura</taxon>
    </lineage>
</organism>
<evidence type="ECO:0000313" key="2">
    <source>
        <dbReference type="EMBL" id="MCE0481503.1"/>
    </source>
</evidence>
<sequence>MSYLKTVPSMAPNDFFPQKDDPIVLSTEDHSFAVSGEIMLLVLVLLFTLFLVTLIFFFCMKHYSRFSSTPPDQIVVQSPYPSIPMSIKPLHRNIPEFDGARWTP</sequence>
<dbReference type="Proteomes" id="UP000823775">
    <property type="component" value="Unassembled WGS sequence"/>
</dbReference>
<gene>
    <name evidence="2" type="ORF">HAX54_039301</name>
</gene>
<keyword evidence="1" id="KW-1133">Transmembrane helix</keyword>
<protein>
    <submittedName>
        <fullName evidence="2">Uncharacterized protein</fullName>
    </submittedName>
</protein>
<keyword evidence="1" id="KW-0812">Transmembrane</keyword>
<feature type="transmembrane region" description="Helical" evidence="1">
    <location>
        <begin position="38"/>
        <end position="59"/>
    </location>
</feature>
<evidence type="ECO:0000313" key="3">
    <source>
        <dbReference type="Proteomes" id="UP000823775"/>
    </source>
</evidence>
<reference evidence="2 3" key="1">
    <citation type="journal article" date="2021" name="BMC Genomics">
        <title>Datura genome reveals duplications of psychoactive alkaloid biosynthetic genes and high mutation rate following tissue culture.</title>
        <authorList>
            <person name="Rajewski A."/>
            <person name="Carter-House D."/>
            <person name="Stajich J."/>
            <person name="Litt A."/>
        </authorList>
    </citation>
    <scope>NUCLEOTIDE SEQUENCE [LARGE SCALE GENOMIC DNA]</scope>
    <source>
        <strain evidence="2">AR-01</strain>
    </source>
</reference>
<dbReference type="EMBL" id="JACEIK010005434">
    <property type="protein sequence ID" value="MCE0481503.1"/>
    <property type="molecule type" value="Genomic_DNA"/>
</dbReference>
<keyword evidence="3" id="KW-1185">Reference proteome</keyword>
<evidence type="ECO:0000256" key="1">
    <source>
        <dbReference type="SAM" id="Phobius"/>
    </source>
</evidence>
<keyword evidence="1" id="KW-0472">Membrane</keyword>
<accession>A0ABS8VL25</accession>
<name>A0ABS8VL25_DATST</name>
<proteinExistence type="predicted"/>
<comment type="caution">
    <text evidence="2">The sequence shown here is derived from an EMBL/GenBank/DDBJ whole genome shotgun (WGS) entry which is preliminary data.</text>
</comment>